<protein>
    <submittedName>
        <fullName evidence="8">Tyrosine recombinase XerC</fullName>
    </submittedName>
</protein>
<sequence length="337" mass="36355">MRVPVAITPDNPLLSEPSQPADRSLAIDDNCTQVRAINCMTAPDQVSKFVRLSLSPNTRRAYLSDIDHFAGWGGVIPSSAETVARYLADCAGTLRIATLKRRLASITKAHAAIGAPTPVSDEIVRATLRGIRRSRSVPRKEAKPLLREELFAVLDGMGTATRDVRDRALLLIGFAGGFRRSELVGLDHADIEPVRQGIVIHLRRSKTDQAGEGRRVGIPHGRTRHGPVQALDRWITLSCRTRGPLFSPITRGGSVGAERLSGEAVSVIVKRRVAAVGIDPNSYSGHSLRAGFATSAAQIGVPSWKIRAQTGHASDAMLAHYIRIGEIFVENPAGILL</sequence>
<keyword evidence="3" id="KW-0233">DNA recombination</keyword>
<feature type="region of interest" description="Disordered" evidence="5">
    <location>
        <begin position="1"/>
        <end position="22"/>
    </location>
</feature>
<dbReference type="CDD" id="cd00799">
    <property type="entry name" value="INT_Cre_C"/>
    <property type="match status" value="1"/>
</dbReference>
<proteinExistence type="predicted"/>
<dbReference type="Pfam" id="PF00589">
    <property type="entry name" value="Phage_integrase"/>
    <property type="match status" value="1"/>
</dbReference>
<dbReference type="InterPro" id="IPR013762">
    <property type="entry name" value="Integrase-like_cat_sf"/>
</dbReference>
<keyword evidence="9" id="KW-1185">Reference proteome</keyword>
<dbReference type="InterPro" id="IPR010998">
    <property type="entry name" value="Integrase_recombinase_N"/>
</dbReference>
<evidence type="ECO:0000256" key="1">
    <source>
        <dbReference type="ARBA" id="ARBA00022908"/>
    </source>
</evidence>
<reference evidence="8" key="1">
    <citation type="journal article" date="2021" name="Front. Microbiol.">
        <title>Comprehensive Comparative Genomics and Phenotyping of Methylobacterium Species.</title>
        <authorList>
            <person name="Alessa O."/>
            <person name="Ogura Y."/>
            <person name="Fujitani Y."/>
            <person name="Takami H."/>
            <person name="Hayashi T."/>
            <person name="Sahin N."/>
            <person name="Tani A."/>
        </authorList>
    </citation>
    <scope>NUCLEOTIDE SEQUENCE</scope>
    <source>
        <strain evidence="8">LMG 23639</strain>
    </source>
</reference>
<dbReference type="SUPFAM" id="SSF47823">
    <property type="entry name" value="lambda integrase-like, N-terminal domain"/>
    <property type="match status" value="1"/>
</dbReference>
<dbReference type="InterPro" id="IPR011010">
    <property type="entry name" value="DNA_brk_join_enz"/>
</dbReference>
<dbReference type="Proteomes" id="UP001055102">
    <property type="component" value="Unassembled WGS sequence"/>
</dbReference>
<dbReference type="SUPFAM" id="SSF56349">
    <property type="entry name" value="DNA breaking-rejoining enzymes"/>
    <property type="match status" value="1"/>
</dbReference>
<evidence type="ECO:0000259" key="7">
    <source>
        <dbReference type="PROSITE" id="PS51900"/>
    </source>
</evidence>
<evidence type="ECO:0000313" key="8">
    <source>
        <dbReference type="EMBL" id="GJE06118.1"/>
    </source>
</evidence>
<evidence type="ECO:0000259" key="6">
    <source>
        <dbReference type="PROSITE" id="PS51898"/>
    </source>
</evidence>
<organism evidence="8 9">
    <name type="scientific">Methylobacterium jeotgali</name>
    <dbReference type="NCBI Taxonomy" id="381630"/>
    <lineage>
        <taxon>Bacteria</taxon>
        <taxon>Pseudomonadati</taxon>
        <taxon>Pseudomonadota</taxon>
        <taxon>Alphaproteobacteria</taxon>
        <taxon>Hyphomicrobiales</taxon>
        <taxon>Methylobacteriaceae</taxon>
        <taxon>Methylobacterium</taxon>
    </lineage>
</organism>
<comment type="caution">
    <text evidence="8">The sequence shown here is derived from an EMBL/GenBank/DDBJ whole genome shotgun (WGS) entry which is preliminary data.</text>
</comment>
<gene>
    <name evidence="8" type="primary">xerC_3</name>
    <name evidence="8" type="ORF">AOPFMNJM_1424</name>
</gene>
<evidence type="ECO:0000256" key="3">
    <source>
        <dbReference type="ARBA" id="ARBA00023172"/>
    </source>
</evidence>
<dbReference type="InterPro" id="IPR002104">
    <property type="entry name" value="Integrase_catalytic"/>
</dbReference>
<accession>A0ABQ4SUI6</accession>
<evidence type="ECO:0000256" key="5">
    <source>
        <dbReference type="SAM" id="MobiDB-lite"/>
    </source>
</evidence>
<dbReference type="InterPro" id="IPR052925">
    <property type="entry name" value="Phage_Integrase-like_Recomb"/>
</dbReference>
<dbReference type="InterPro" id="IPR044068">
    <property type="entry name" value="CB"/>
</dbReference>
<evidence type="ECO:0000313" key="9">
    <source>
        <dbReference type="Proteomes" id="UP001055102"/>
    </source>
</evidence>
<dbReference type="PROSITE" id="PS51900">
    <property type="entry name" value="CB"/>
    <property type="match status" value="1"/>
</dbReference>
<dbReference type="PROSITE" id="PS51898">
    <property type="entry name" value="TYR_RECOMBINASE"/>
    <property type="match status" value="1"/>
</dbReference>
<dbReference type="EMBL" id="BPQR01000022">
    <property type="protein sequence ID" value="GJE06118.1"/>
    <property type="molecule type" value="Genomic_DNA"/>
</dbReference>
<keyword evidence="1" id="KW-0229">DNA integration</keyword>
<dbReference type="RefSeq" id="WP_238274746.1">
    <property type="nucleotide sequence ID" value="NZ_BPQR01000022.1"/>
</dbReference>
<feature type="domain" description="Core-binding (CB)" evidence="7">
    <location>
        <begin position="40"/>
        <end position="114"/>
    </location>
</feature>
<keyword evidence="2 4" id="KW-0238">DNA-binding</keyword>
<dbReference type="Gene3D" id="1.10.150.130">
    <property type="match status" value="1"/>
</dbReference>
<dbReference type="PANTHER" id="PTHR34605">
    <property type="entry name" value="PHAGE_INTEGRASE DOMAIN-CONTAINING PROTEIN"/>
    <property type="match status" value="1"/>
</dbReference>
<name>A0ABQ4SUI6_9HYPH</name>
<dbReference type="PANTHER" id="PTHR34605:SF4">
    <property type="entry name" value="DNA ADENINE METHYLTRANSFERASE"/>
    <property type="match status" value="1"/>
</dbReference>
<evidence type="ECO:0000256" key="2">
    <source>
        <dbReference type="ARBA" id="ARBA00023125"/>
    </source>
</evidence>
<evidence type="ECO:0000256" key="4">
    <source>
        <dbReference type="PROSITE-ProRule" id="PRU01248"/>
    </source>
</evidence>
<reference evidence="8" key="2">
    <citation type="submission" date="2021-08" db="EMBL/GenBank/DDBJ databases">
        <authorList>
            <person name="Tani A."/>
            <person name="Ola A."/>
            <person name="Ogura Y."/>
            <person name="Katsura K."/>
            <person name="Hayashi T."/>
        </authorList>
    </citation>
    <scope>NUCLEOTIDE SEQUENCE</scope>
    <source>
        <strain evidence="8">LMG 23639</strain>
    </source>
</reference>
<dbReference type="Gene3D" id="1.10.443.10">
    <property type="entry name" value="Intergrase catalytic core"/>
    <property type="match status" value="1"/>
</dbReference>
<feature type="domain" description="Tyr recombinase" evidence="6">
    <location>
        <begin position="140"/>
        <end position="334"/>
    </location>
</feature>